<proteinExistence type="predicted"/>
<dbReference type="EMBL" id="BAAACR010000008">
    <property type="protein sequence ID" value="GAA0211638.1"/>
    <property type="molecule type" value="Genomic_DNA"/>
</dbReference>
<dbReference type="InterPro" id="IPR013785">
    <property type="entry name" value="Aldolase_TIM"/>
</dbReference>
<dbReference type="SUPFAM" id="SSF51569">
    <property type="entry name" value="Aldolase"/>
    <property type="match status" value="1"/>
</dbReference>
<dbReference type="Proteomes" id="UP001500399">
    <property type="component" value="Unassembled WGS sequence"/>
</dbReference>
<evidence type="ECO:0000259" key="1">
    <source>
        <dbReference type="Pfam" id="PF03102"/>
    </source>
</evidence>
<dbReference type="RefSeq" id="WP_304987045.1">
    <property type="nucleotide sequence ID" value="NZ_BAAACR010000008.1"/>
</dbReference>
<organism evidence="2 3">
    <name type="scientific">Selenomonas dianae</name>
    <dbReference type="NCBI Taxonomy" id="135079"/>
    <lineage>
        <taxon>Bacteria</taxon>
        <taxon>Bacillati</taxon>
        <taxon>Bacillota</taxon>
        <taxon>Negativicutes</taxon>
        <taxon>Selenomonadales</taxon>
        <taxon>Selenomonadaceae</taxon>
        <taxon>Selenomonas</taxon>
    </lineage>
</organism>
<gene>
    <name evidence="2" type="ORF">GCM10008919_13670</name>
</gene>
<keyword evidence="3" id="KW-1185">Reference proteome</keyword>
<reference evidence="3" key="1">
    <citation type="journal article" date="2019" name="Int. J. Syst. Evol. Microbiol.">
        <title>The Global Catalogue of Microorganisms (GCM) 10K type strain sequencing project: providing services to taxonomists for standard genome sequencing and annotation.</title>
        <authorList>
            <consortium name="The Broad Institute Genomics Platform"/>
            <consortium name="The Broad Institute Genome Sequencing Center for Infectious Disease"/>
            <person name="Wu L."/>
            <person name="Ma J."/>
        </authorList>
    </citation>
    <scope>NUCLEOTIDE SEQUENCE [LARGE SCALE GENOMIC DNA]</scope>
    <source>
        <strain evidence="3">JCM 8542</strain>
    </source>
</reference>
<evidence type="ECO:0000313" key="3">
    <source>
        <dbReference type="Proteomes" id="UP001500399"/>
    </source>
</evidence>
<dbReference type="InterPro" id="IPR051690">
    <property type="entry name" value="PseI-like"/>
</dbReference>
<dbReference type="PANTHER" id="PTHR42966">
    <property type="entry name" value="N-ACETYLNEURAMINATE SYNTHASE"/>
    <property type="match status" value="1"/>
</dbReference>
<name>A0ABP3CP23_9FIRM</name>
<comment type="caution">
    <text evidence="2">The sequence shown here is derived from an EMBL/GenBank/DDBJ whole genome shotgun (WGS) entry which is preliminary data.</text>
</comment>
<accession>A0ABP3CP23</accession>
<sequence>MENANKKVFFIAEIGINHNGDMKICKELIDVAADAGCDAVKFQKRTVDKVYTAEYLASPRESPWGTTQREQKEGLEFDLADYQEIDRYCKEKNIEWFASVWDVDSQIFLRRFELKYNKVASAMLGDMELLEEMASEGRYTFISTGMSTWDEVDAAVAVFRRHGCPFELLHCNSTYPMAVEDANLLLIPEIRNRYNVPTGFSSHETGYVATLGAVALGATSIERHITLDVNMYGSDQKASIEPEPLKALVRDIRQMESALGTGKKTLSPAEMAVRKKLRG</sequence>
<evidence type="ECO:0000313" key="2">
    <source>
        <dbReference type="EMBL" id="GAA0211638.1"/>
    </source>
</evidence>
<feature type="domain" description="PseI/NeuA/B-like" evidence="1">
    <location>
        <begin position="28"/>
        <end position="264"/>
    </location>
</feature>
<protein>
    <submittedName>
        <fullName evidence="2">N-acetylneuraminate synthase family protein</fullName>
    </submittedName>
</protein>
<dbReference type="InterPro" id="IPR013132">
    <property type="entry name" value="PseI/NeuA/B-like_N"/>
</dbReference>
<dbReference type="Pfam" id="PF03102">
    <property type="entry name" value="NeuB"/>
    <property type="match status" value="1"/>
</dbReference>
<dbReference type="PANTHER" id="PTHR42966:SF3">
    <property type="entry name" value="BLR5971 PROTEIN"/>
    <property type="match status" value="1"/>
</dbReference>
<dbReference type="Gene3D" id="3.20.20.70">
    <property type="entry name" value="Aldolase class I"/>
    <property type="match status" value="1"/>
</dbReference>